<dbReference type="Gene3D" id="1.10.10.10">
    <property type="entry name" value="Winged helix-like DNA-binding domain superfamily/Winged helix DNA-binding domain"/>
    <property type="match status" value="1"/>
</dbReference>
<dbReference type="OrthoDB" id="9809462at2"/>
<dbReference type="SUPFAM" id="SSF46785">
    <property type="entry name" value="Winged helix' DNA-binding domain"/>
    <property type="match status" value="1"/>
</dbReference>
<dbReference type="PANTHER" id="PTHR30154">
    <property type="entry name" value="LEUCINE-RESPONSIVE REGULATORY PROTEIN"/>
    <property type="match status" value="1"/>
</dbReference>
<dbReference type="STRING" id="561176.SAMN04488561_3814"/>
<dbReference type="InterPro" id="IPR036390">
    <property type="entry name" value="WH_DNA-bd_sf"/>
</dbReference>
<sequence length="172" mass="18931">MADDSAAALDRVDWQLLEHLQRDGRIAVAELARRVNLGPSATADRIRRLTDLGVIAGFRAELDLERIGYTVIAYVRLRYPSGNYRALHAELDRTQELLECHHVTGDDCFVLKVAARSMRHLEELAGRLATLGSVTTSVVYSSPLVSRVISRPDAQSSAGMTSRSNSSTPLRS</sequence>
<evidence type="ECO:0000259" key="4">
    <source>
        <dbReference type="PROSITE" id="PS50956"/>
    </source>
</evidence>
<dbReference type="InterPro" id="IPR036388">
    <property type="entry name" value="WH-like_DNA-bd_sf"/>
</dbReference>
<dbReference type="InterPro" id="IPR019888">
    <property type="entry name" value="Tscrpt_reg_AsnC-like"/>
</dbReference>
<keyword evidence="2" id="KW-0238">DNA-binding</keyword>
<dbReference type="Gene3D" id="3.30.70.920">
    <property type="match status" value="1"/>
</dbReference>
<keyword evidence="1" id="KW-0805">Transcription regulation</keyword>
<proteinExistence type="predicted"/>
<dbReference type="InterPro" id="IPR011008">
    <property type="entry name" value="Dimeric_a/b-barrel"/>
</dbReference>
<dbReference type="Pfam" id="PF13404">
    <property type="entry name" value="HTH_AsnC-type"/>
    <property type="match status" value="1"/>
</dbReference>
<evidence type="ECO:0000313" key="5">
    <source>
        <dbReference type="EMBL" id="SEF09545.1"/>
    </source>
</evidence>
<dbReference type="AlphaFoldDB" id="A0A1H5P6R1"/>
<evidence type="ECO:0000256" key="1">
    <source>
        <dbReference type="ARBA" id="ARBA00023015"/>
    </source>
</evidence>
<dbReference type="PRINTS" id="PR00033">
    <property type="entry name" value="HTHASNC"/>
</dbReference>
<dbReference type="FunFam" id="3.30.70.920:FF:000010">
    <property type="entry name" value="ArsR family transcriptional regulator"/>
    <property type="match status" value="1"/>
</dbReference>
<dbReference type="RefSeq" id="WP_069114906.1">
    <property type="nucleotide sequence ID" value="NZ_FNUC01000004.1"/>
</dbReference>
<dbReference type="InterPro" id="IPR000485">
    <property type="entry name" value="AsnC-type_HTH_dom"/>
</dbReference>
<dbReference type="Pfam" id="PF01037">
    <property type="entry name" value="AsnC_trans_reg"/>
    <property type="match status" value="1"/>
</dbReference>
<dbReference type="PANTHER" id="PTHR30154:SF53">
    <property type="entry name" value="HTH-TYPE TRANSCRIPTIONAL REGULATOR LRPC"/>
    <property type="match status" value="1"/>
</dbReference>
<dbReference type="GO" id="GO:0005829">
    <property type="term" value="C:cytosol"/>
    <property type="evidence" value="ECO:0007669"/>
    <property type="project" value="TreeGrafter"/>
</dbReference>
<accession>A0A1H5P6R1</accession>
<dbReference type="PROSITE" id="PS50956">
    <property type="entry name" value="HTH_ASNC_2"/>
    <property type="match status" value="1"/>
</dbReference>
<dbReference type="EMBL" id="FNUC01000004">
    <property type="protein sequence ID" value="SEF09545.1"/>
    <property type="molecule type" value="Genomic_DNA"/>
</dbReference>
<dbReference type="SMART" id="SM00344">
    <property type="entry name" value="HTH_ASNC"/>
    <property type="match status" value="1"/>
</dbReference>
<keyword evidence="6" id="KW-1185">Reference proteome</keyword>
<dbReference type="Proteomes" id="UP000181980">
    <property type="component" value="Unassembled WGS sequence"/>
</dbReference>
<gene>
    <name evidence="5" type="ORF">SAMN04488561_3814</name>
</gene>
<dbReference type="GO" id="GO:0043565">
    <property type="term" value="F:sequence-specific DNA binding"/>
    <property type="evidence" value="ECO:0007669"/>
    <property type="project" value="InterPro"/>
</dbReference>
<evidence type="ECO:0000256" key="3">
    <source>
        <dbReference type="ARBA" id="ARBA00023163"/>
    </source>
</evidence>
<organism evidence="5 6">
    <name type="scientific">Jiangella alba</name>
    <dbReference type="NCBI Taxonomy" id="561176"/>
    <lineage>
        <taxon>Bacteria</taxon>
        <taxon>Bacillati</taxon>
        <taxon>Actinomycetota</taxon>
        <taxon>Actinomycetes</taxon>
        <taxon>Jiangellales</taxon>
        <taxon>Jiangellaceae</taxon>
        <taxon>Jiangella</taxon>
    </lineage>
</organism>
<dbReference type="InterPro" id="IPR019887">
    <property type="entry name" value="Tscrpt_reg_AsnC/Lrp_C"/>
</dbReference>
<protein>
    <submittedName>
        <fullName evidence="5">Lrp/AsnC family transcriptional regulator, leucine-responsive regulatory protein</fullName>
    </submittedName>
</protein>
<keyword evidence="3" id="KW-0804">Transcription</keyword>
<dbReference type="SUPFAM" id="SSF54909">
    <property type="entry name" value="Dimeric alpha+beta barrel"/>
    <property type="match status" value="1"/>
</dbReference>
<evidence type="ECO:0000313" key="6">
    <source>
        <dbReference type="Proteomes" id="UP000181980"/>
    </source>
</evidence>
<reference evidence="6" key="1">
    <citation type="submission" date="2016-10" db="EMBL/GenBank/DDBJ databases">
        <authorList>
            <person name="Varghese N."/>
            <person name="Submissions S."/>
        </authorList>
    </citation>
    <scope>NUCLEOTIDE SEQUENCE [LARGE SCALE GENOMIC DNA]</scope>
    <source>
        <strain evidence="6">DSM 45237</strain>
    </source>
</reference>
<dbReference type="GO" id="GO:0043200">
    <property type="term" value="P:response to amino acid"/>
    <property type="evidence" value="ECO:0007669"/>
    <property type="project" value="TreeGrafter"/>
</dbReference>
<feature type="domain" description="HTH asnC-type" evidence="4">
    <location>
        <begin position="9"/>
        <end position="70"/>
    </location>
</feature>
<name>A0A1H5P6R1_9ACTN</name>
<evidence type="ECO:0000256" key="2">
    <source>
        <dbReference type="ARBA" id="ARBA00023125"/>
    </source>
</evidence>